<sequence length="86" mass="10610">MKDDKLNQRQNMMLQKIFKAINRKRITYLHDLLNYCLAYNNDWYELISNHRQAQYAVIMQLQNVRSYYPDLAQKDQEKFFQEFALK</sequence>
<accession>A0A4R6CPZ7</accession>
<evidence type="ECO:0000313" key="1">
    <source>
        <dbReference type="EMBL" id="TDN28601.1"/>
    </source>
</evidence>
<reference evidence="1 2" key="1">
    <citation type="submission" date="2017-06" db="EMBL/GenBank/DDBJ databases">
        <authorList>
            <person name="Swanenburg J."/>
            <person name="Kort R."/>
        </authorList>
    </citation>
    <scope>NUCLEOTIDE SEQUENCE [LARGE SCALE GENOMIC DNA]</scope>
    <source>
        <strain evidence="1 2">RL05</strain>
    </source>
</reference>
<dbReference type="AlphaFoldDB" id="A0A4R6CPZ7"/>
<organism evidence="1 2">
    <name type="scientific">Lactobacillus crispatus</name>
    <dbReference type="NCBI Taxonomy" id="47770"/>
    <lineage>
        <taxon>Bacteria</taxon>
        <taxon>Bacillati</taxon>
        <taxon>Bacillota</taxon>
        <taxon>Bacilli</taxon>
        <taxon>Lactobacillales</taxon>
        <taxon>Lactobacillaceae</taxon>
        <taxon>Lactobacillus</taxon>
    </lineage>
</organism>
<name>A0A4R6CPZ7_9LACO</name>
<evidence type="ECO:0000313" key="2">
    <source>
        <dbReference type="Proteomes" id="UP000295195"/>
    </source>
</evidence>
<dbReference type="EMBL" id="NKLP01000278">
    <property type="protein sequence ID" value="TDN28601.1"/>
    <property type="molecule type" value="Genomic_DNA"/>
</dbReference>
<proteinExistence type="predicted"/>
<comment type="caution">
    <text evidence="1">The sequence shown here is derived from an EMBL/GenBank/DDBJ whole genome shotgun (WGS) entry which is preliminary data.</text>
</comment>
<dbReference type="Proteomes" id="UP000295195">
    <property type="component" value="Unassembled WGS sequence"/>
</dbReference>
<protein>
    <submittedName>
        <fullName evidence="1">Uncharacterized protein</fullName>
    </submittedName>
</protein>
<gene>
    <name evidence="1" type="ORF">CEE75_12715</name>
</gene>
<dbReference type="RefSeq" id="WP_133476807.1">
    <property type="nucleotide sequence ID" value="NZ_JBBOJD010000149.1"/>
</dbReference>